<dbReference type="AlphaFoldDB" id="A0A6J7EKV3"/>
<keyword evidence="2" id="KW-0472">Membrane</keyword>
<gene>
    <name evidence="4" type="ORF">UFOPK3444_01332</name>
</gene>
<feature type="compositionally biased region" description="Basic residues" evidence="1">
    <location>
        <begin position="144"/>
        <end position="158"/>
    </location>
</feature>
<evidence type="ECO:0000259" key="3">
    <source>
        <dbReference type="Pfam" id="PF12773"/>
    </source>
</evidence>
<keyword evidence="2" id="KW-1133">Transmembrane helix</keyword>
<evidence type="ECO:0000313" key="4">
    <source>
        <dbReference type="EMBL" id="CAB4880253.1"/>
    </source>
</evidence>
<feature type="transmembrane region" description="Helical" evidence="2">
    <location>
        <begin position="35"/>
        <end position="58"/>
    </location>
</feature>
<feature type="compositionally biased region" description="Low complexity" evidence="1">
    <location>
        <begin position="180"/>
        <end position="197"/>
    </location>
</feature>
<evidence type="ECO:0000256" key="1">
    <source>
        <dbReference type="SAM" id="MobiDB-lite"/>
    </source>
</evidence>
<dbReference type="InterPro" id="IPR025874">
    <property type="entry name" value="DZR"/>
</dbReference>
<sequence length="210" mass="23205">MDIITNLFVVAVIVVWMAVVYWTQDDAKRRIEDKFMVNCATVGAVLFPFVGSLVYMIIRPPEYLEDVRERELEIAAAEAKLGISGGLSCPHCDAQVEKDFVRCPACLRRLREPCGSCKRPLDAEWRICPYCESEPGQAAAPARPARRQRPPAKQAKRQKTGETAAVKKTSRPERTRVETPEAPAVKAPEAPVVETPVLDGSAVEAEVSDN</sequence>
<proteinExistence type="predicted"/>
<dbReference type="Pfam" id="PF12773">
    <property type="entry name" value="DZR"/>
    <property type="match status" value="1"/>
</dbReference>
<feature type="region of interest" description="Disordered" evidence="1">
    <location>
        <begin position="134"/>
        <end position="210"/>
    </location>
</feature>
<protein>
    <submittedName>
        <fullName evidence="4">Unannotated protein</fullName>
    </submittedName>
</protein>
<accession>A0A6J7EKV3</accession>
<reference evidence="4" key="1">
    <citation type="submission" date="2020-05" db="EMBL/GenBank/DDBJ databases">
        <authorList>
            <person name="Chiriac C."/>
            <person name="Salcher M."/>
            <person name="Ghai R."/>
            <person name="Kavagutti S V."/>
        </authorList>
    </citation>
    <scope>NUCLEOTIDE SEQUENCE</scope>
</reference>
<dbReference type="EMBL" id="CAFBLU010000028">
    <property type="protein sequence ID" value="CAB4880253.1"/>
    <property type="molecule type" value="Genomic_DNA"/>
</dbReference>
<feature type="transmembrane region" description="Helical" evidence="2">
    <location>
        <begin position="6"/>
        <end position="23"/>
    </location>
</feature>
<feature type="compositionally biased region" description="Basic and acidic residues" evidence="1">
    <location>
        <begin position="170"/>
        <end position="179"/>
    </location>
</feature>
<name>A0A6J7EKV3_9ZZZZ</name>
<evidence type="ECO:0000256" key="2">
    <source>
        <dbReference type="SAM" id="Phobius"/>
    </source>
</evidence>
<keyword evidence="2" id="KW-0812">Transmembrane</keyword>
<organism evidence="4">
    <name type="scientific">freshwater metagenome</name>
    <dbReference type="NCBI Taxonomy" id="449393"/>
    <lineage>
        <taxon>unclassified sequences</taxon>
        <taxon>metagenomes</taxon>
        <taxon>ecological metagenomes</taxon>
    </lineage>
</organism>
<feature type="domain" description="DZANK-type" evidence="3">
    <location>
        <begin position="89"/>
        <end position="132"/>
    </location>
</feature>